<reference evidence="1" key="1">
    <citation type="submission" date="2015-05" db="EMBL/GenBank/DDBJ databases">
        <title>Permanent draft genome of Rhodopirellula islandicus K833.</title>
        <authorList>
            <person name="Kizina J."/>
            <person name="Richter M."/>
            <person name="Glockner F.O."/>
            <person name="Harder J."/>
        </authorList>
    </citation>
    <scope>NUCLEOTIDE SEQUENCE [LARGE SCALE GENOMIC DNA]</scope>
    <source>
        <strain evidence="1">K833</strain>
    </source>
</reference>
<keyword evidence="2" id="KW-1185">Reference proteome</keyword>
<gene>
    <name evidence="1" type="ORF">RISK_002935</name>
</gene>
<dbReference type="STRING" id="595434.RISK_002935"/>
<comment type="caution">
    <text evidence="1">The sequence shown here is derived from an EMBL/GenBank/DDBJ whole genome shotgun (WGS) entry which is preliminary data.</text>
</comment>
<evidence type="ECO:0000313" key="2">
    <source>
        <dbReference type="Proteomes" id="UP000036367"/>
    </source>
</evidence>
<dbReference type="AlphaFoldDB" id="A0A0J1BF04"/>
<proteinExistence type="predicted"/>
<organism evidence="1 2">
    <name type="scientific">Rhodopirellula islandica</name>
    <dbReference type="NCBI Taxonomy" id="595434"/>
    <lineage>
        <taxon>Bacteria</taxon>
        <taxon>Pseudomonadati</taxon>
        <taxon>Planctomycetota</taxon>
        <taxon>Planctomycetia</taxon>
        <taxon>Pirellulales</taxon>
        <taxon>Pirellulaceae</taxon>
        <taxon>Rhodopirellula</taxon>
    </lineage>
</organism>
<protein>
    <submittedName>
        <fullName evidence="1">Uncharacterized protein</fullName>
    </submittedName>
</protein>
<name>A0A0J1BF04_RHOIS</name>
<dbReference type="Proteomes" id="UP000036367">
    <property type="component" value="Unassembled WGS sequence"/>
</dbReference>
<accession>A0A0J1BF04</accession>
<dbReference type="EMBL" id="LECT01000023">
    <property type="protein sequence ID" value="KLU05173.1"/>
    <property type="molecule type" value="Genomic_DNA"/>
</dbReference>
<sequence>MWRRIAGQTEVEEMLCTRALLRTSSSTLLRTSSCTVL</sequence>
<evidence type="ECO:0000313" key="1">
    <source>
        <dbReference type="EMBL" id="KLU05173.1"/>
    </source>
</evidence>